<feature type="domain" description="SCP2" evidence="1">
    <location>
        <begin position="64"/>
        <end position="138"/>
    </location>
</feature>
<sequence>MAMSDEPTSADFRDVARASPFLRLYAGAFPDLTATAGGEIGKTFERLGELVAGAPAAPPGAAPASLCFRIGAVDSTRAWTLTITEGRCDVAAGPADSAGLQVILAEDTWWEIAGGKILPLEAFGRGRMRVRGDIMLARWLIDAVARNR</sequence>
<keyword evidence="3" id="KW-1185">Reference proteome</keyword>
<dbReference type="AlphaFoldDB" id="A0A8J3BUS1"/>
<dbReference type="EMBL" id="BMMX01000001">
    <property type="protein sequence ID" value="GGK76396.1"/>
    <property type="molecule type" value="Genomic_DNA"/>
</dbReference>
<dbReference type="Proteomes" id="UP000656042">
    <property type="component" value="Unassembled WGS sequence"/>
</dbReference>
<reference evidence="2" key="1">
    <citation type="journal article" date="2014" name="Int. J. Syst. Evol. Microbiol.">
        <title>Complete genome sequence of Corynebacterium casei LMG S-19264T (=DSM 44701T), isolated from a smear-ripened cheese.</title>
        <authorList>
            <consortium name="US DOE Joint Genome Institute (JGI-PGF)"/>
            <person name="Walter F."/>
            <person name="Albersmeier A."/>
            <person name="Kalinowski J."/>
            <person name="Ruckert C."/>
        </authorList>
    </citation>
    <scope>NUCLEOTIDE SEQUENCE</scope>
    <source>
        <strain evidence="2">CGMCC 4.7299</strain>
    </source>
</reference>
<dbReference type="Pfam" id="PF02036">
    <property type="entry name" value="SCP2"/>
    <property type="match status" value="1"/>
</dbReference>
<name>A0A8J3BUS1_9ACTN</name>
<organism evidence="2 3">
    <name type="scientific">Mangrovihabitans endophyticus</name>
    <dbReference type="NCBI Taxonomy" id="1751298"/>
    <lineage>
        <taxon>Bacteria</taxon>
        <taxon>Bacillati</taxon>
        <taxon>Actinomycetota</taxon>
        <taxon>Actinomycetes</taxon>
        <taxon>Micromonosporales</taxon>
        <taxon>Micromonosporaceae</taxon>
        <taxon>Mangrovihabitans</taxon>
    </lineage>
</organism>
<protein>
    <recommendedName>
        <fullName evidence="1">SCP2 domain-containing protein</fullName>
    </recommendedName>
</protein>
<dbReference type="InterPro" id="IPR036527">
    <property type="entry name" value="SCP2_sterol-bd_dom_sf"/>
</dbReference>
<evidence type="ECO:0000259" key="1">
    <source>
        <dbReference type="Pfam" id="PF02036"/>
    </source>
</evidence>
<proteinExistence type="predicted"/>
<accession>A0A8J3BUS1</accession>
<comment type="caution">
    <text evidence="2">The sequence shown here is derived from an EMBL/GenBank/DDBJ whole genome shotgun (WGS) entry which is preliminary data.</text>
</comment>
<gene>
    <name evidence="2" type="ORF">GCM10012284_07920</name>
</gene>
<dbReference type="InterPro" id="IPR003033">
    <property type="entry name" value="SCP2_sterol-bd_dom"/>
</dbReference>
<evidence type="ECO:0000313" key="3">
    <source>
        <dbReference type="Proteomes" id="UP000656042"/>
    </source>
</evidence>
<evidence type="ECO:0000313" key="2">
    <source>
        <dbReference type="EMBL" id="GGK76396.1"/>
    </source>
</evidence>
<reference evidence="2" key="2">
    <citation type="submission" date="2020-09" db="EMBL/GenBank/DDBJ databases">
        <authorList>
            <person name="Sun Q."/>
            <person name="Zhou Y."/>
        </authorList>
    </citation>
    <scope>NUCLEOTIDE SEQUENCE</scope>
    <source>
        <strain evidence="2">CGMCC 4.7299</strain>
    </source>
</reference>
<dbReference type="Gene3D" id="3.30.1050.10">
    <property type="entry name" value="SCP2 sterol-binding domain"/>
    <property type="match status" value="1"/>
</dbReference>
<dbReference type="SUPFAM" id="SSF55718">
    <property type="entry name" value="SCP-like"/>
    <property type="match status" value="1"/>
</dbReference>